<feature type="compositionally biased region" description="Basic and acidic residues" evidence="1">
    <location>
        <begin position="72"/>
        <end position="93"/>
    </location>
</feature>
<proteinExistence type="predicted"/>
<dbReference type="EMBL" id="CAJGYO010000009">
    <property type="protein sequence ID" value="CAD6254909.1"/>
    <property type="molecule type" value="Genomic_DNA"/>
</dbReference>
<protein>
    <submittedName>
        <fullName evidence="2">Uncharacterized protein</fullName>
    </submittedName>
</protein>
<organism evidence="2 3">
    <name type="scientific">Miscanthus lutarioriparius</name>
    <dbReference type="NCBI Taxonomy" id="422564"/>
    <lineage>
        <taxon>Eukaryota</taxon>
        <taxon>Viridiplantae</taxon>
        <taxon>Streptophyta</taxon>
        <taxon>Embryophyta</taxon>
        <taxon>Tracheophyta</taxon>
        <taxon>Spermatophyta</taxon>
        <taxon>Magnoliopsida</taxon>
        <taxon>Liliopsida</taxon>
        <taxon>Poales</taxon>
        <taxon>Poaceae</taxon>
        <taxon>PACMAD clade</taxon>
        <taxon>Panicoideae</taxon>
        <taxon>Andropogonodae</taxon>
        <taxon>Andropogoneae</taxon>
        <taxon>Saccharinae</taxon>
        <taxon>Miscanthus</taxon>
    </lineage>
</organism>
<dbReference type="AlphaFoldDB" id="A0A811QCD6"/>
<feature type="region of interest" description="Disordered" evidence="1">
    <location>
        <begin position="58"/>
        <end position="121"/>
    </location>
</feature>
<evidence type="ECO:0000313" key="2">
    <source>
        <dbReference type="EMBL" id="CAD6254909.1"/>
    </source>
</evidence>
<comment type="caution">
    <text evidence="2">The sequence shown here is derived from an EMBL/GenBank/DDBJ whole genome shotgun (WGS) entry which is preliminary data.</text>
</comment>
<reference evidence="2" key="1">
    <citation type="submission" date="2020-10" db="EMBL/GenBank/DDBJ databases">
        <authorList>
            <person name="Han B."/>
            <person name="Lu T."/>
            <person name="Zhao Q."/>
            <person name="Huang X."/>
            <person name="Zhao Y."/>
        </authorList>
    </citation>
    <scope>NUCLEOTIDE SEQUENCE</scope>
</reference>
<evidence type="ECO:0000313" key="3">
    <source>
        <dbReference type="Proteomes" id="UP000604825"/>
    </source>
</evidence>
<gene>
    <name evidence="2" type="ORF">NCGR_LOCUS38506</name>
</gene>
<sequence length="140" mass="14464">MERTARLVRLALAGLPDPRVRGAADVAAAVARSGGGSGHELAHAAGGSRELAHAVVRKEKRGGRASQVGGEDYSKGGQGEREAKQYRPVDDAKGGQAEAVGSKAKDVADAASPSRPLFSRKAPTLIPLPHLPQAHLLLPQ</sequence>
<dbReference type="Proteomes" id="UP000604825">
    <property type="component" value="Unassembled WGS sequence"/>
</dbReference>
<keyword evidence="3" id="KW-1185">Reference proteome</keyword>
<accession>A0A811QCD6</accession>
<evidence type="ECO:0000256" key="1">
    <source>
        <dbReference type="SAM" id="MobiDB-lite"/>
    </source>
</evidence>
<name>A0A811QCD6_9POAL</name>